<reference evidence="4 5" key="2">
    <citation type="submission" date="2019-04" db="EMBL/GenBank/DDBJ databases">
        <title>The genome sequence of big-headed turtle.</title>
        <authorList>
            <person name="Gong S."/>
        </authorList>
    </citation>
    <scope>NUCLEOTIDE SEQUENCE [LARGE SCALE GENOMIC DNA]</scope>
    <source>
        <strain evidence="4">DO16091913</strain>
        <tissue evidence="4">Muscle</tissue>
    </source>
</reference>
<comment type="caution">
    <text evidence="4">The sequence shown here is derived from an EMBL/GenBank/DDBJ whole genome shotgun (WGS) entry which is preliminary data.</text>
</comment>
<name>A0A4D9DWT5_9SAUR</name>
<organism evidence="4 5">
    <name type="scientific">Platysternon megacephalum</name>
    <name type="common">big-headed turtle</name>
    <dbReference type="NCBI Taxonomy" id="55544"/>
    <lineage>
        <taxon>Eukaryota</taxon>
        <taxon>Metazoa</taxon>
        <taxon>Chordata</taxon>
        <taxon>Craniata</taxon>
        <taxon>Vertebrata</taxon>
        <taxon>Euteleostomi</taxon>
        <taxon>Archelosauria</taxon>
        <taxon>Testudinata</taxon>
        <taxon>Testudines</taxon>
        <taxon>Cryptodira</taxon>
        <taxon>Durocryptodira</taxon>
        <taxon>Testudinoidea</taxon>
        <taxon>Platysternidae</taxon>
        <taxon>Platysternon</taxon>
    </lineage>
</organism>
<dbReference type="PROSITE" id="PS50923">
    <property type="entry name" value="SUSHI"/>
    <property type="match status" value="1"/>
</dbReference>
<protein>
    <submittedName>
        <fullName evidence="4">Sushi, von Willebrand factor type A, EGF and pentraxin domain-containing protein 1</fullName>
    </submittedName>
</protein>
<comment type="caution">
    <text evidence="2">Lacks conserved residue(s) required for the propagation of feature annotation.</text>
</comment>
<dbReference type="InterPro" id="IPR000436">
    <property type="entry name" value="Sushi_SCR_CCP_dom"/>
</dbReference>
<dbReference type="STRING" id="55544.A0A4D9DWT5"/>
<dbReference type="EMBL" id="QXTE01000345">
    <property type="protein sequence ID" value="TFJ99163.1"/>
    <property type="molecule type" value="Genomic_DNA"/>
</dbReference>
<accession>A0A4D9DWT5</accession>
<gene>
    <name evidence="4" type="ORF">DR999_PMT18795</name>
</gene>
<evidence type="ECO:0000313" key="4">
    <source>
        <dbReference type="EMBL" id="TFJ99163.1"/>
    </source>
</evidence>
<dbReference type="SUPFAM" id="SSF57535">
    <property type="entry name" value="Complement control module/SCR domain"/>
    <property type="match status" value="1"/>
</dbReference>
<dbReference type="CDD" id="cd00033">
    <property type="entry name" value="CCP"/>
    <property type="match status" value="1"/>
</dbReference>
<evidence type="ECO:0000256" key="2">
    <source>
        <dbReference type="PROSITE-ProRule" id="PRU00302"/>
    </source>
</evidence>
<keyword evidence="1" id="KW-1015">Disulfide bond</keyword>
<reference evidence="4 5" key="1">
    <citation type="submission" date="2019-04" db="EMBL/GenBank/DDBJ databases">
        <title>Draft genome of the big-headed turtle Platysternon megacephalum.</title>
        <authorList>
            <person name="Gong S."/>
        </authorList>
    </citation>
    <scope>NUCLEOTIDE SEQUENCE [LARGE SCALE GENOMIC DNA]</scope>
    <source>
        <strain evidence="4">DO16091913</strain>
        <tissue evidence="4">Muscle</tissue>
    </source>
</reference>
<evidence type="ECO:0000256" key="1">
    <source>
        <dbReference type="ARBA" id="ARBA00023157"/>
    </source>
</evidence>
<feature type="domain" description="Sushi" evidence="3">
    <location>
        <begin position="84"/>
        <end position="140"/>
    </location>
</feature>
<dbReference type="Gene3D" id="2.10.70.10">
    <property type="entry name" value="Complement Module, domain 1"/>
    <property type="match status" value="1"/>
</dbReference>
<dbReference type="OrthoDB" id="6127264at2759"/>
<evidence type="ECO:0000313" key="5">
    <source>
        <dbReference type="Proteomes" id="UP000297703"/>
    </source>
</evidence>
<proteinExistence type="predicted"/>
<sequence>MLFHHFGIQTPCPACRPPPPRDLVCSLGIFLGLWNYASSPWHPNDAKHVPMACCSLVPLWSLGWWRYLHTSNLHRPPGTFLFSVNCGRPEADFNSLVYGNDWWVGSVVRYGCRPGFLLVGDPASACQSDGHWTPKPTCLPGICLRGRIEINERDIDGSCSSTCTDKAHLGAFLNHGCIKISNCVTKQWGWTRWFARCDFCECDCYVPCSSSG</sequence>
<keyword evidence="2" id="KW-0768">Sushi</keyword>
<dbReference type="SMART" id="SM00032">
    <property type="entry name" value="CCP"/>
    <property type="match status" value="1"/>
</dbReference>
<evidence type="ECO:0000259" key="3">
    <source>
        <dbReference type="PROSITE" id="PS50923"/>
    </source>
</evidence>
<dbReference type="Pfam" id="PF00084">
    <property type="entry name" value="Sushi"/>
    <property type="match status" value="1"/>
</dbReference>
<keyword evidence="5" id="KW-1185">Reference proteome</keyword>
<dbReference type="Proteomes" id="UP000297703">
    <property type="component" value="Unassembled WGS sequence"/>
</dbReference>
<dbReference type="AlphaFoldDB" id="A0A4D9DWT5"/>
<dbReference type="InterPro" id="IPR035976">
    <property type="entry name" value="Sushi/SCR/CCP_sf"/>
</dbReference>